<proteinExistence type="inferred from homology"/>
<feature type="domain" description="Aldehyde dehydrogenase" evidence="9">
    <location>
        <begin position="29"/>
        <end position="475"/>
    </location>
</feature>
<dbReference type="Gene3D" id="3.40.309.10">
    <property type="entry name" value="Aldehyde Dehydrogenase, Chain A, domain 2"/>
    <property type="match status" value="1"/>
</dbReference>
<comment type="pathway">
    <text evidence="1">Amino-acid degradation; 4-aminobutanoate degradation.</text>
</comment>
<accession>A0A9P9CZT1</accession>
<dbReference type="InterPro" id="IPR029510">
    <property type="entry name" value="Ald_DH_CS_GLU"/>
</dbReference>
<evidence type="ECO:0000256" key="4">
    <source>
        <dbReference type="ARBA" id="ARBA00050387"/>
    </source>
</evidence>
<comment type="caution">
    <text evidence="10">The sequence shown here is derived from an EMBL/GenBank/DDBJ whole genome shotgun (WGS) entry which is preliminary data.</text>
</comment>
<gene>
    <name evidence="10" type="ORF">B0J11DRAFT_554660</name>
</gene>
<dbReference type="CDD" id="cd07103">
    <property type="entry name" value="ALDH_F5_SSADH_GabD"/>
    <property type="match status" value="1"/>
</dbReference>
<reference evidence="10" key="1">
    <citation type="journal article" date="2021" name="Nat. Commun.">
        <title>Genetic determinants of endophytism in the Arabidopsis root mycobiome.</title>
        <authorList>
            <person name="Mesny F."/>
            <person name="Miyauchi S."/>
            <person name="Thiergart T."/>
            <person name="Pickel B."/>
            <person name="Atanasova L."/>
            <person name="Karlsson M."/>
            <person name="Huettel B."/>
            <person name="Barry K.W."/>
            <person name="Haridas S."/>
            <person name="Chen C."/>
            <person name="Bauer D."/>
            <person name="Andreopoulos W."/>
            <person name="Pangilinan J."/>
            <person name="LaButti K."/>
            <person name="Riley R."/>
            <person name="Lipzen A."/>
            <person name="Clum A."/>
            <person name="Drula E."/>
            <person name="Henrissat B."/>
            <person name="Kohler A."/>
            <person name="Grigoriev I.V."/>
            <person name="Martin F.M."/>
            <person name="Hacquard S."/>
        </authorList>
    </citation>
    <scope>NUCLEOTIDE SEQUENCE</scope>
    <source>
        <strain evidence="10">MPI-CAGE-CH-0243</strain>
    </source>
</reference>
<evidence type="ECO:0000256" key="3">
    <source>
        <dbReference type="ARBA" id="ARBA00023002"/>
    </source>
</evidence>
<evidence type="ECO:0000256" key="1">
    <source>
        <dbReference type="ARBA" id="ARBA00005176"/>
    </source>
</evidence>
<sequence>MSERYHQEALASLNNSELFISEAFIDGQWVKKDKTFDVIEPSTGTILGKVANAELDDFRKAIASAELAQEEFYQSTTAAQRGGILKKWHELITTNEDDIGLILSLENGKTLPEAVSEVKYAASFVSWFAEEAPRSYGDTIPSSLPNTTVLTYKEPVGVCGIITPWNFPAAMITRKIAPAFAAGCSVVIKPPSETPYTCAALTKLALEAGLPPKVIQVLPTKDRAAATELCTNPSVKKISFTGSTGVGKMLARLATSTLKKVSLELGGNAPFIVFDDADLDLAVEGAMFCKFRCTGQTCVCANRILVQKNIAKSFTEKLVAKVAELRTGPGLEPTTSQAPLINQASVDKVVEQVKDAISKGAKILIGGKTTTPGFFHEPTVLGNVSRDALVANDETFGPLAPIFTFDDEEDAIKLANNTEFGLAGYFYSKDVGKVLRVADRLRVGMIAPFGGINESGYGREGSKYGLAEYQNIKSITIGNLDK</sequence>
<evidence type="ECO:0000256" key="7">
    <source>
        <dbReference type="PROSITE-ProRule" id="PRU10007"/>
    </source>
</evidence>
<evidence type="ECO:0000259" key="9">
    <source>
        <dbReference type="Pfam" id="PF00171"/>
    </source>
</evidence>
<protein>
    <recommendedName>
        <fullName evidence="6">succinate-semialdehyde dehydrogenase [NAD(P)(+)]</fullName>
        <ecNumber evidence="6">1.2.1.16</ecNumber>
    </recommendedName>
</protein>
<dbReference type="Gene3D" id="3.40.605.10">
    <property type="entry name" value="Aldehyde Dehydrogenase, Chain A, domain 1"/>
    <property type="match status" value="1"/>
</dbReference>
<feature type="active site" evidence="7">
    <location>
        <position position="264"/>
    </location>
</feature>
<dbReference type="PROSITE" id="PS00687">
    <property type="entry name" value="ALDEHYDE_DEHYDR_GLU"/>
    <property type="match status" value="1"/>
</dbReference>
<dbReference type="InterPro" id="IPR016160">
    <property type="entry name" value="Ald_DH_CS_CYS"/>
</dbReference>
<keyword evidence="3 8" id="KW-0560">Oxidoreductase</keyword>
<comment type="catalytic activity">
    <reaction evidence="4">
        <text>succinate semialdehyde + NADP(+) + H2O = succinate + NADPH + 2 H(+)</text>
        <dbReference type="Rhea" id="RHEA:13213"/>
        <dbReference type="ChEBI" id="CHEBI:15377"/>
        <dbReference type="ChEBI" id="CHEBI:15378"/>
        <dbReference type="ChEBI" id="CHEBI:30031"/>
        <dbReference type="ChEBI" id="CHEBI:57706"/>
        <dbReference type="ChEBI" id="CHEBI:57783"/>
        <dbReference type="ChEBI" id="CHEBI:58349"/>
        <dbReference type="EC" id="1.2.1.16"/>
    </reaction>
</comment>
<keyword evidence="11" id="KW-1185">Reference proteome</keyword>
<dbReference type="FunFam" id="3.40.309.10:FF:000004">
    <property type="entry name" value="Succinate-semialdehyde dehydrogenase I"/>
    <property type="match status" value="1"/>
</dbReference>
<dbReference type="SUPFAM" id="SSF53720">
    <property type="entry name" value="ALDH-like"/>
    <property type="match status" value="1"/>
</dbReference>
<organism evidence="10 11">
    <name type="scientific">Dendryphion nanum</name>
    <dbReference type="NCBI Taxonomy" id="256645"/>
    <lineage>
        <taxon>Eukaryota</taxon>
        <taxon>Fungi</taxon>
        <taxon>Dikarya</taxon>
        <taxon>Ascomycota</taxon>
        <taxon>Pezizomycotina</taxon>
        <taxon>Dothideomycetes</taxon>
        <taxon>Pleosporomycetidae</taxon>
        <taxon>Pleosporales</taxon>
        <taxon>Torulaceae</taxon>
        <taxon>Dendryphion</taxon>
    </lineage>
</organism>
<name>A0A9P9CZT1_9PLEO</name>
<dbReference type="OrthoDB" id="310895at2759"/>
<comment type="catalytic activity">
    <reaction evidence="5">
        <text>succinate semialdehyde + NAD(+) + H2O = succinate + NADH + 2 H(+)</text>
        <dbReference type="Rhea" id="RHEA:13217"/>
        <dbReference type="ChEBI" id="CHEBI:15377"/>
        <dbReference type="ChEBI" id="CHEBI:15378"/>
        <dbReference type="ChEBI" id="CHEBI:30031"/>
        <dbReference type="ChEBI" id="CHEBI:57540"/>
        <dbReference type="ChEBI" id="CHEBI:57706"/>
        <dbReference type="ChEBI" id="CHEBI:57945"/>
        <dbReference type="EC" id="1.2.1.16"/>
    </reaction>
</comment>
<evidence type="ECO:0000313" key="10">
    <source>
        <dbReference type="EMBL" id="KAH7109897.1"/>
    </source>
</evidence>
<dbReference type="Pfam" id="PF00171">
    <property type="entry name" value="Aldedh"/>
    <property type="match status" value="1"/>
</dbReference>
<dbReference type="PANTHER" id="PTHR43353:SF6">
    <property type="entry name" value="CYTOPLASMIC ALDEHYDE DEHYDROGENASE (EUROFUNG)"/>
    <property type="match status" value="1"/>
</dbReference>
<evidence type="ECO:0000256" key="2">
    <source>
        <dbReference type="ARBA" id="ARBA00009986"/>
    </source>
</evidence>
<dbReference type="InterPro" id="IPR050740">
    <property type="entry name" value="Aldehyde_DH_Superfamily"/>
</dbReference>
<dbReference type="GO" id="GO:0009450">
    <property type="term" value="P:gamma-aminobutyric acid catabolic process"/>
    <property type="evidence" value="ECO:0007669"/>
    <property type="project" value="TreeGrafter"/>
</dbReference>
<dbReference type="PROSITE" id="PS00070">
    <property type="entry name" value="ALDEHYDE_DEHYDR_CYS"/>
    <property type="match status" value="1"/>
</dbReference>
<dbReference type="PANTHER" id="PTHR43353">
    <property type="entry name" value="SUCCINATE-SEMIALDEHYDE DEHYDROGENASE, MITOCHONDRIAL"/>
    <property type="match status" value="1"/>
</dbReference>
<dbReference type="FunFam" id="3.40.605.10:FF:000005">
    <property type="entry name" value="Succinate-semialdehyde dehydrogenase I"/>
    <property type="match status" value="1"/>
</dbReference>
<dbReference type="EC" id="1.2.1.16" evidence="6"/>
<evidence type="ECO:0000313" key="11">
    <source>
        <dbReference type="Proteomes" id="UP000700596"/>
    </source>
</evidence>
<evidence type="ECO:0000256" key="6">
    <source>
        <dbReference type="ARBA" id="ARBA00067047"/>
    </source>
</evidence>
<dbReference type="InterPro" id="IPR016163">
    <property type="entry name" value="Ald_DH_C"/>
</dbReference>
<evidence type="ECO:0000256" key="8">
    <source>
        <dbReference type="RuleBase" id="RU003345"/>
    </source>
</evidence>
<comment type="similarity">
    <text evidence="2 8">Belongs to the aldehyde dehydrogenase family.</text>
</comment>
<dbReference type="EMBL" id="JAGMWT010000030">
    <property type="protein sequence ID" value="KAH7109897.1"/>
    <property type="molecule type" value="Genomic_DNA"/>
</dbReference>
<dbReference type="InterPro" id="IPR015590">
    <property type="entry name" value="Aldehyde_DH_dom"/>
</dbReference>
<dbReference type="InterPro" id="IPR016161">
    <property type="entry name" value="Ald_DH/histidinol_DH"/>
</dbReference>
<dbReference type="Proteomes" id="UP000700596">
    <property type="component" value="Unassembled WGS sequence"/>
</dbReference>
<dbReference type="AlphaFoldDB" id="A0A9P9CZT1"/>
<dbReference type="GO" id="GO:0004777">
    <property type="term" value="F:succinate-semialdehyde dehydrogenase (NAD+) activity"/>
    <property type="evidence" value="ECO:0007669"/>
    <property type="project" value="TreeGrafter"/>
</dbReference>
<dbReference type="InterPro" id="IPR016162">
    <property type="entry name" value="Ald_DH_N"/>
</dbReference>
<evidence type="ECO:0000256" key="5">
    <source>
        <dbReference type="ARBA" id="ARBA00052698"/>
    </source>
</evidence>